<dbReference type="PANTHER" id="PTHR10800:SF4">
    <property type="entry name" value="PULMONARY SURFACTANT-ASSOCIATED PROTEIN C"/>
    <property type="match status" value="1"/>
</dbReference>
<keyword evidence="5" id="KW-0305">Gaseous exchange</keyword>
<dbReference type="InterPro" id="IPR015091">
    <property type="entry name" value="Surfactant_protein_propep"/>
</dbReference>
<keyword evidence="11" id="KW-0472">Membrane</keyword>
<evidence type="ECO:0000256" key="4">
    <source>
        <dbReference type="ARBA" id="ARBA00022525"/>
    </source>
</evidence>
<evidence type="ECO:0000313" key="14">
    <source>
        <dbReference type="Proteomes" id="UP000050525"/>
    </source>
</evidence>
<keyword evidence="8" id="KW-0449">Lipoprotein</keyword>
<feature type="domain" description="BRICHOS" evidence="12">
    <location>
        <begin position="78"/>
        <end position="163"/>
    </location>
</feature>
<evidence type="ECO:0000259" key="12">
    <source>
        <dbReference type="PROSITE" id="PS50869"/>
    </source>
</evidence>
<dbReference type="AlphaFoldDB" id="A0A151NBM1"/>
<dbReference type="STRING" id="8496.A0A151NBM1"/>
<keyword evidence="3" id="KW-0767">Surface film</keyword>
<evidence type="ECO:0000313" key="13">
    <source>
        <dbReference type="EMBL" id="KYO34206.1"/>
    </source>
</evidence>
<keyword evidence="7" id="KW-1015">Disulfide bond</keyword>
<dbReference type="Pfam" id="PF04089">
    <property type="entry name" value="BRICHOS"/>
    <property type="match status" value="1"/>
</dbReference>
<dbReference type="SMART" id="SM01039">
    <property type="entry name" value="BRICHOS"/>
    <property type="match status" value="1"/>
</dbReference>
<evidence type="ECO:0000256" key="9">
    <source>
        <dbReference type="ARBA" id="ARBA00044778"/>
    </source>
</evidence>
<keyword evidence="4" id="KW-0964">Secreted</keyword>
<comment type="function">
    <text evidence="1">Pulmonary surfactant associated proteins promote alveolar stability by lowering the surface tension at the air-liquid interface in the peripheral air spaces.</text>
</comment>
<keyword evidence="14" id="KW-1185">Reference proteome</keyword>
<dbReference type="GO" id="GO:0007585">
    <property type="term" value="P:respiratory gaseous exchange by respiratory system"/>
    <property type="evidence" value="ECO:0007669"/>
    <property type="project" value="UniProtKB-KW"/>
</dbReference>
<dbReference type="Proteomes" id="UP000050525">
    <property type="component" value="Unassembled WGS sequence"/>
</dbReference>
<organism evidence="13 14">
    <name type="scientific">Alligator mississippiensis</name>
    <name type="common">American alligator</name>
    <dbReference type="NCBI Taxonomy" id="8496"/>
    <lineage>
        <taxon>Eukaryota</taxon>
        <taxon>Metazoa</taxon>
        <taxon>Chordata</taxon>
        <taxon>Craniata</taxon>
        <taxon>Vertebrata</taxon>
        <taxon>Euteleostomi</taxon>
        <taxon>Archelosauria</taxon>
        <taxon>Archosauria</taxon>
        <taxon>Crocodylia</taxon>
        <taxon>Alligatoridae</taxon>
        <taxon>Alligatorinae</taxon>
        <taxon>Alligator</taxon>
    </lineage>
</organism>
<evidence type="ECO:0000256" key="10">
    <source>
        <dbReference type="ARBA" id="ARBA00044825"/>
    </source>
</evidence>
<keyword evidence="6" id="KW-0564">Palmitate</keyword>
<evidence type="ECO:0000256" key="5">
    <source>
        <dbReference type="ARBA" id="ARBA00022713"/>
    </source>
</evidence>
<dbReference type="Gene3D" id="3.30.390.150">
    <property type="match status" value="1"/>
</dbReference>
<dbReference type="SMART" id="SM00019">
    <property type="entry name" value="SF_P"/>
    <property type="match status" value="1"/>
</dbReference>
<accession>A0A151NBM1</accession>
<sequence length="163" mass="17927">MEISMKEALSEDPLRILIIVVIVVLVVLVIVGALLLGLHITQEHSEAVLQMTAKALEGEASWPARAWEEEAATFHLNAGANNPATAVYDYSKLLIGYRSWLGQACYVTRMDKDNIQGLDAITKAFQYHQGEGQDKGFSMPPGDRSTLGTTINILCSHLPIYWA</sequence>
<comment type="caution">
    <text evidence="13">The sequence shown here is derived from an EMBL/GenBank/DDBJ whole genome shotgun (WGS) entry which is preliminary data.</text>
</comment>
<feature type="transmembrane region" description="Helical" evidence="11">
    <location>
        <begin position="14"/>
        <end position="36"/>
    </location>
</feature>
<keyword evidence="11" id="KW-1133">Transmembrane helix</keyword>
<proteinExistence type="predicted"/>
<dbReference type="EMBL" id="AKHW03003565">
    <property type="protein sequence ID" value="KYO34206.1"/>
    <property type="molecule type" value="Genomic_DNA"/>
</dbReference>
<evidence type="ECO:0000256" key="3">
    <source>
        <dbReference type="ARBA" id="ARBA00022439"/>
    </source>
</evidence>
<evidence type="ECO:0000256" key="6">
    <source>
        <dbReference type="ARBA" id="ARBA00023139"/>
    </source>
</evidence>
<protein>
    <recommendedName>
        <fullName evidence="9">Surfactant protein C</fullName>
    </recommendedName>
    <alternativeName>
        <fullName evidence="10">Pulmonary surfactant-associated protein C</fullName>
    </alternativeName>
</protein>
<dbReference type="GO" id="GO:0005615">
    <property type="term" value="C:extracellular space"/>
    <property type="evidence" value="ECO:0007669"/>
    <property type="project" value="TreeGrafter"/>
</dbReference>
<evidence type="ECO:0000256" key="1">
    <source>
        <dbReference type="ARBA" id="ARBA00002263"/>
    </source>
</evidence>
<dbReference type="InterPro" id="IPR001729">
    <property type="entry name" value="SP-C"/>
</dbReference>
<evidence type="ECO:0000256" key="11">
    <source>
        <dbReference type="SAM" id="Phobius"/>
    </source>
</evidence>
<dbReference type="PROSITE" id="PS50869">
    <property type="entry name" value="BRICHOS"/>
    <property type="match status" value="1"/>
</dbReference>
<evidence type="ECO:0000256" key="7">
    <source>
        <dbReference type="ARBA" id="ARBA00023157"/>
    </source>
</evidence>
<reference evidence="13 14" key="1">
    <citation type="journal article" date="2012" name="Genome Biol.">
        <title>Sequencing three crocodilian genomes to illuminate the evolution of archosaurs and amniotes.</title>
        <authorList>
            <person name="St John J.A."/>
            <person name="Braun E.L."/>
            <person name="Isberg S.R."/>
            <person name="Miles L.G."/>
            <person name="Chong A.Y."/>
            <person name="Gongora J."/>
            <person name="Dalzell P."/>
            <person name="Moran C."/>
            <person name="Bed'hom B."/>
            <person name="Abzhanov A."/>
            <person name="Burgess S.C."/>
            <person name="Cooksey A.M."/>
            <person name="Castoe T.A."/>
            <person name="Crawford N.G."/>
            <person name="Densmore L.D."/>
            <person name="Drew J.C."/>
            <person name="Edwards S.V."/>
            <person name="Faircloth B.C."/>
            <person name="Fujita M.K."/>
            <person name="Greenwold M.J."/>
            <person name="Hoffmann F.G."/>
            <person name="Howard J.M."/>
            <person name="Iguchi T."/>
            <person name="Janes D.E."/>
            <person name="Khan S.Y."/>
            <person name="Kohno S."/>
            <person name="de Koning A.J."/>
            <person name="Lance S.L."/>
            <person name="McCarthy F.M."/>
            <person name="McCormack J.E."/>
            <person name="Merchant M.E."/>
            <person name="Peterson D.G."/>
            <person name="Pollock D.D."/>
            <person name="Pourmand N."/>
            <person name="Raney B.J."/>
            <person name="Roessler K.A."/>
            <person name="Sanford J.R."/>
            <person name="Sawyer R.H."/>
            <person name="Schmidt C.J."/>
            <person name="Triplett E.W."/>
            <person name="Tuberville T.D."/>
            <person name="Venegas-Anaya M."/>
            <person name="Howard J.T."/>
            <person name="Jarvis E.D."/>
            <person name="Guillette L.J.Jr."/>
            <person name="Glenn T.C."/>
            <person name="Green R.E."/>
            <person name="Ray D.A."/>
        </authorList>
    </citation>
    <scope>NUCLEOTIDE SEQUENCE [LARGE SCALE GENOMIC DNA]</scope>
    <source>
        <strain evidence="13">KSC_2009_1</strain>
    </source>
</reference>
<dbReference type="Pfam" id="PF08999">
    <property type="entry name" value="SP_C-Propep"/>
    <property type="match status" value="1"/>
</dbReference>
<dbReference type="PANTHER" id="PTHR10800">
    <property type="entry name" value="PULMONARY SURFACTANT-ASSOCIATED PROTEIN C"/>
    <property type="match status" value="1"/>
</dbReference>
<gene>
    <name evidence="13" type="primary">SFTPCL</name>
    <name evidence="13" type="ORF">Y1Q_0002498</name>
</gene>
<name>A0A151NBM1_ALLMI</name>
<evidence type="ECO:0000256" key="8">
    <source>
        <dbReference type="ARBA" id="ARBA00023288"/>
    </source>
</evidence>
<evidence type="ECO:0000256" key="2">
    <source>
        <dbReference type="ARBA" id="ARBA00004364"/>
    </source>
</evidence>
<dbReference type="InterPro" id="IPR007084">
    <property type="entry name" value="BRICHOS_dom"/>
</dbReference>
<keyword evidence="11" id="KW-0812">Transmembrane</keyword>
<comment type="subcellular location">
    <subcellularLocation>
        <location evidence="2">Secreted</location>
        <location evidence="2">Extracellular space</location>
        <location evidence="2">Surface film</location>
    </subcellularLocation>
</comment>